<dbReference type="AlphaFoldDB" id="A0A7H9KD64"/>
<dbReference type="RefSeq" id="WP_181474576.1">
    <property type="nucleotide sequence ID" value="NZ_CP056159.1"/>
</dbReference>
<evidence type="ECO:0000313" key="2">
    <source>
        <dbReference type="EMBL" id="QLV03882.1"/>
    </source>
</evidence>
<organism evidence="2 3">
    <name type="scientific">Escherichia marmotae</name>
    <dbReference type="NCBI Taxonomy" id="1499973"/>
    <lineage>
        <taxon>Bacteria</taxon>
        <taxon>Pseudomonadati</taxon>
        <taxon>Pseudomonadota</taxon>
        <taxon>Gammaproteobacteria</taxon>
        <taxon>Enterobacterales</taxon>
        <taxon>Enterobacteriaceae</taxon>
        <taxon>Escherichia</taxon>
    </lineage>
</organism>
<dbReference type="Proteomes" id="UP000512115">
    <property type="component" value="Chromosome"/>
</dbReference>
<reference evidence="2 3" key="1">
    <citation type="submission" date="2020-06" db="EMBL/GenBank/DDBJ databases">
        <title>REHAB project genomes.</title>
        <authorList>
            <person name="Shaw L.P."/>
        </authorList>
    </citation>
    <scope>NUCLEOTIDE SEQUENCE [LARGE SCALE GENOMIC DNA]</scope>
    <source>
        <strain evidence="2 3">RHBSTW-00814</strain>
    </source>
</reference>
<evidence type="ECO:0000313" key="3">
    <source>
        <dbReference type="Proteomes" id="UP000512115"/>
    </source>
</evidence>
<feature type="signal peptide" evidence="1">
    <location>
        <begin position="1"/>
        <end position="22"/>
    </location>
</feature>
<protein>
    <submittedName>
        <fullName evidence="2">DUF2574 family protein</fullName>
    </submittedName>
</protein>
<evidence type="ECO:0000256" key="1">
    <source>
        <dbReference type="SAM" id="SignalP"/>
    </source>
</evidence>
<accession>A0A7H9KD64</accession>
<keyword evidence="1" id="KW-0732">Signal</keyword>
<proteinExistence type="predicted"/>
<dbReference type="InterPro" id="IPR020386">
    <property type="entry name" value="Uncharacterised_YehE"/>
</dbReference>
<gene>
    <name evidence="2" type="ORF">HV284_23885</name>
</gene>
<dbReference type="EMBL" id="CP056159">
    <property type="protein sequence ID" value="QLV03882.1"/>
    <property type="molecule type" value="Genomic_DNA"/>
</dbReference>
<feature type="chain" id="PRO_5028982004" evidence="1">
    <location>
        <begin position="23"/>
        <end position="93"/>
    </location>
</feature>
<dbReference type="Pfam" id="PF10836">
    <property type="entry name" value="DUF2574"/>
    <property type="match status" value="1"/>
</dbReference>
<name>A0A7H9KD64_9ESCH</name>
<sequence length="93" mass="10188">MNKYWLSGIIFFAYGLASPAFSSDTATLTINGRISPPTCSMDIVNSQPQQHCGQVLQSVDFRHRISSPVKGVTTELVAAGNGNKRQIVLNRYD</sequence>